<sequence>MDDPKETCMVLLRPPKQPVGDSELQIERNDLLSFWNATCLSRCVNKIQKSIIRMDPKACKLLTQQSVMVYYHFASRNPAEAATEYEQFLSRRFEWSASIGEGGKVVIIQSIFNLKHSYLDLGKSDKAQNALQDLWDLTKSTSISFGHLLFTELAVLFYEVKDASSKVKSSIKPLGPSLMVTEFSATQSPVKRGDCLLELPRLYSRLTVLNGHVVSAQQAKAIRGIVALRPRSMTPT</sequence>
<organism evidence="1 2">
    <name type="scientific">Puccinia sorghi</name>
    <dbReference type="NCBI Taxonomy" id="27349"/>
    <lineage>
        <taxon>Eukaryota</taxon>
        <taxon>Fungi</taxon>
        <taxon>Dikarya</taxon>
        <taxon>Basidiomycota</taxon>
        <taxon>Pucciniomycotina</taxon>
        <taxon>Pucciniomycetes</taxon>
        <taxon>Pucciniales</taxon>
        <taxon>Pucciniaceae</taxon>
        <taxon>Puccinia</taxon>
    </lineage>
</organism>
<dbReference type="EMBL" id="LAVV01005442">
    <property type="protein sequence ID" value="KNZ60875.1"/>
    <property type="molecule type" value="Genomic_DNA"/>
</dbReference>
<gene>
    <name evidence="1" type="ORF">VP01_148g22</name>
</gene>
<keyword evidence="2" id="KW-1185">Reference proteome</keyword>
<evidence type="ECO:0000313" key="2">
    <source>
        <dbReference type="Proteomes" id="UP000037035"/>
    </source>
</evidence>
<dbReference type="VEuPathDB" id="FungiDB:VP01_148g22"/>
<comment type="caution">
    <text evidence="1">The sequence shown here is derived from an EMBL/GenBank/DDBJ whole genome shotgun (WGS) entry which is preliminary data.</text>
</comment>
<accession>A0A0L6VL96</accession>
<reference evidence="1 2" key="1">
    <citation type="submission" date="2015-08" db="EMBL/GenBank/DDBJ databases">
        <title>Next Generation Sequencing and Analysis of the Genome of Puccinia sorghi L Schw, the Causal Agent of Maize Common Rust.</title>
        <authorList>
            <person name="Rochi L."/>
            <person name="Burguener G."/>
            <person name="Darino M."/>
            <person name="Turjanski A."/>
            <person name="Kreff E."/>
            <person name="Dieguez M.J."/>
            <person name="Sacco F."/>
        </authorList>
    </citation>
    <scope>NUCLEOTIDE SEQUENCE [LARGE SCALE GENOMIC DNA]</scope>
    <source>
        <strain evidence="1 2">RO10H11247</strain>
    </source>
</reference>
<dbReference type="OrthoDB" id="2506615at2759"/>
<dbReference type="STRING" id="27349.A0A0L6VL96"/>
<protein>
    <submittedName>
        <fullName evidence="1">Uncharacterized protein</fullName>
    </submittedName>
</protein>
<dbReference type="AlphaFoldDB" id="A0A0L6VL96"/>
<evidence type="ECO:0000313" key="1">
    <source>
        <dbReference type="EMBL" id="KNZ60875.1"/>
    </source>
</evidence>
<dbReference type="Proteomes" id="UP000037035">
    <property type="component" value="Unassembled WGS sequence"/>
</dbReference>
<name>A0A0L6VL96_9BASI</name>
<proteinExistence type="predicted"/>